<dbReference type="EMBL" id="MFFS01000010">
    <property type="protein sequence ID" value="OGF22869.1"/>
    <property type="molecule type" value="Genomic_DNA"/>
</dbReference>
<dbReference type="GO" id="GO:0070025">
    <property type="term" value="F:carbon monoxide binding"/>
    <property type="evidence" value="ECO:0007669"/>
    <property type="project" value="TreeGrafter"/>
</dbReference>
<dbReference type="PANTHER" id="PTHR30149">
    <property type="entry name" value="HYDROGENASE PROTEIN ASSEMBLY PROTEIN HYPD"/>
    <property type="match status" value="1"/>
</dbReference>
<evidence type="ECO:0000256" key="1">
    <source>
        <dbReference type="ARBA" id="ARBA00007888"/>
    </source>
</evidence>
<proteinExistence type="inferred from homology"/>
<dbReference type="InterPro" id="IPR042243">
    <property type="entry name" value="HypD_1"/>
</dbReference>
<organism evidence="4 5">
    <name type="scientific">Candidatus Falkowbacteria bacterium RBG_13_39_14</name>
    <dbReference type="NCBI Taxonomy" id="1797985"/>
    <lineage>
        <taxon>Bacteria</taxon>
        <taxon>Candidatus Falkowiibacteriota</taxon>
    </lineage>
</organism>
<dbReference type="AlphaFoldDB" id="A0A1F5S874"/>
<dbReference type="GO" id="GO:0005506">
    <property type="term" value="F:iron ion binding"/>
    <property type="evidence" value="ECO:0007669"/>
    <property type="project" value="TreeGrafter"/>
</dbReference>
<dbReference type="InterPro" id="IPR042244">
    <property type="entry name" value="HypD_2_sf"/>
</dbReference>
<reference evidence="4 5" key="1">
    <citation type="journal article" date="2016" name="Nat. Commun.">
        <title>Thousands of microbial genomes shed light on interconnected biogeochemical processes in an aquifer system.</title>
        <authorList>
            <person name="Anantharaman K."/>
            <person name="Brown C.T."/>
            <person name="Hug L.A."/>
            <person name="Sharon I."/>
            <person name="Castelle C.J."/>
            <person name="Probst A.J."/>
            <person name="Thomas B.C."/>
            <person name="Singh A."/>
            <person name="Wilkins M.J."/>
            <person name="Karaoz U."/>
            <person name="Brodie E.L."/>
            <person name="Williams K.H."/>
            <person name="Hubbard S.S."/>
            <person name="Banfield J.F."/>
        </authorList>
    </citation>
    <scope>NUCLEOTIDE SEQUENCE [LARGE SCALE GENOMIC DNA]</scope>
</reference>
<keyword evidence="3" id="KW-0408">Iron</keyword>
<sequence length="436" mass="47765">MQEHINEIKYLAKRIGRPVKLMEVCGTHTQVIAEYGIKEFLPKNIKLISGPGCPVCVTAVCDIDAVVKLATSGIPVATYGDMIRVKGSKMSLADAREAGAFVKEIYGVEELFGGNMSGQGTRPTQIKNNLNRVGQGPLTLPNVVFFGIGFETTAPMTASVVRRGIKVYSAHKAFIPAMEALLREGEIKVDGLISPGHVGAIVGADVFSGFKIPPLSPPVRLRSCQRNDCPPNWRGQAGQDSFKGGELVGCRDEAMPRLRNIPQVITGFEEKDVLCGIMMLLRQIADGRGEVENEYKRVVANGGNKKALKLIDEVFEIRDSEWRGLGNIPKSGFELREKYADMDAKVVYKDIITRINPSHSTGRGANEKARPNEWIRPFGQANQRECYSGCLCAEVIKGNIEPQRCPNFGKKCNPEDPQGPCMVSREGACNIAYRII</sequence>
<dbReference type="InterPro" id="IPR002780">
    <property type="entry name" value="Hyd_form_HypD"/>
</dbReference>
<evidence type="ECO:0008006" key="6">
    <source>
        <dbReference type="Google" id="ProtNLM"/>
    </source>
</evidence>
<dbReference type="STRING" id="1797985.A2Y83_02510"/>
<dbReference type="PANTHER" id="PTHR30149:SF0">
    <property type="entry name" value="HYDROGENASE MATURATION FACTOR HYPD"/>
    <property type="match status" value="1"/>
</dbReference>
<name>A0A1F5S874_9BACT</name>
<keyword evidence="2" id="KW-0479">Metal-binding</keyword>
<dbReference type="Gene3D" id="3.40.50.11750">
    <property type="entry name" value="HypD, alpha/beta domain 1"/>
    <property type="match status" value="2"/>
</dbReference>
<gene>
    <name evidence="4" type="ORF">A2Y83_02510</name>
</gene>
<dbReference type="GO" id="GO:0051539">
    <property type="term" value="F:4 iron, 4 sulfur cluster binding"/>
    <property type="evidence" value="ECO:0007669"/>
    <property type="project" value="TreeGrafter"/>
</dbReference>
<comment type="caution">
    <text evidence="4">The sequence shown here is derived from an EMBL/GenBank/DDBJ whole genome shotgun (WGS) entry which is preliminary data.</text>
</comment>
<dbReference type="Gene3D" id="3.40.50.11740">
    <property type="entry name" value="HypD, alpha/beta domain 2"/>
    <property type="match status" value="1"/>
</dbReference>
<evidence type="ECO:0000313" key="4">
    <source>
        <dbReference type="EMBL" id="OGF22869.1"/>
    </source>
</evidence>
<dbReference type="Pfam" id="PF01924">
    <property type="entry name" value="HypD"/>
    <property type="match status" value="3"/>
</dbReference>
<dbReference type="Gene3D" id="6.10.20.100">
    <property type="match status" value="1"/>
</dbReference>
<protein>
    <recommendedName>
        <fullName evidence="6">Hydrogenase formation protein HypD</fullName>
    </recommendedName>
</protein>
<evidence type="ECO:0000313" key="5">
    <source>
        <dbReference type="Proteomes" id="UP000178323"/>
    </source>
</evidence>
<evidence type="ECO:0000256" key="2">
    <source>
        <dbReference type="ARBA" id="ARBA00022723"/>
    </source>
</evidence>
<comment type="similarity">
    <text evidence="1">Belongs to the HypD family.</text>
</comment>
<dbReference type="Proteomes" id="UP000178323">
    <property type="component" value="Unassembled WGS sequence"/>
</dbReference>
<evidence type="ECO:0000256" key="3">
    <source>
        <dbReference type="ARBA" id="ARBA00023004"/>
    </source>
</evidence>
<dbReference type="GO" id="GO:0051604">
    <property type="term" value="P:protein maturation"/>
    <property type="evidence" value="ECO:0007669"/>
    <property type="project" value="TreeGrafter"/>
</dbReference>
<accession>A0A1F5S874</accession>